<dbReference type="Proteomes" id="UP001180616">
    <property type="component" value="Chromosome"/>
</dbReference>
<name>A0ABY9R0T3_9BACT</name>
<sequence>MPFMPSPASPATSATASGAASAATSDAHPGRCARPSLRLPLLALCLLLLPLVMSCSSPPKAGVYIDLASQPIFYMDDWVRRGNPQVSVRPATPPNRRLTALFVPFRVTQQMEKPSVVGLEVSRQIWQTWLSEKVFPVIEFAENAPPYRRDLAMQMAAQRGAQLLIGGYVTHYVNGGTSGDTTLSVSLEIWDVNTGQMIWAMGHAGVMEHQFANDFILFSAKARKPSDPMWAVTQTVSWDMAQEIKLWIDPPAPKGLSKEPAF</sequence>
<accession>A0ABY9R0T3</accession>
<dbReference type="RefSeq" id="WP_309541261.1">
    <property type="nucleotide sequence ID" value="NZ_CP133659.1"/>
</dbReference>
<evidence type="ECO:0000313" key="4">
    <source>
        <dbReference type="Proteomes" id="UP001180616"/>
    </source>
</evidence>
<feature type="compositionally biased region" description="Low complexity" evidence="1">
    <location>
        <begin position="9"/>
        <end position="25"/>
    </location>
</feature>
<keyword evidence="4" id="KW-1185">Reference proteome</keyword>
<keyword evidence="2" id="KW-0732">Signal</keyword>
<organism evidence="3 4">
    <name type="scientific">Nitratidesulfovibrio liaohensis</name>
    <dbReference type="NCBI Taxonomy" id="2604158"/>
    <lineage>
        <taxon>Bacteria</taxon>
        <taxon>Pseudomonadati</taxon>
        <taxon>Thermodesulfobacteriota</taxon>
        <taxon>Desulfovibrionia</taxon>
        <taxon>Desulfovibrionales</taxon>
        <taxon>Desulfovibrionaceae</taxon>
        <taxon>Nitratidesulfovibrio</taxon>
    </lineage>
</organism>
<feature type="region of interest" description="Disordered" evidence="1">
    <location>
        <begin position="1"/>
        <end position="31"/>
    </location>
</feature>
<proteinExistence type="predicted"/>
<evidence type="ECO:0008006" key="5">
    <source>
        <dbReference type="Google" id="ProtNLM"/>
    </source>
</evidence>
<evidence type="ECO:0000256" key="1">
    <source>
        <dbReference type="SAM" id="MobiDB-lite"/>
    </source>
</evidence>
<evidence type="ECO:0000256" key="2">
    <source>
        <dbReference type="SAM" id="SignalP"/>
    </source>
</evidence>
<feature type="chain" id="PRO_5045190851" description="Lipoprotein" evidence="2">
    <location>
        <begin position="23"/>
        <end position="262"/>
    </location>
</feature>
<evidence type="ECO:0000313" key="3">
    <source>
        <dbReference type="EMBL" id="WMW65237.1"/>
    </source>
</evidence>
<feature type="signal peptide" evidence="2">
    <location>
        <begin position="1"/>
        <end position="22"/>
    </location>
</feature>
<reference evidence="3" key="1">
    <citation type="submission" date="2023-09" db="EMBL/GenBank/DDBJ databases">
        <authorList>
            <consortium name="CW5 consortium"/>
            <person name="Lu C.-W."/>
        </authorList>
    </citation>
    <scope>NUCLEOTIDE SEQUENCE</scope>
    <source>
        <strain evidence="3">KPS</strain>
    </source>
</reference>
<protein>
    <recommendedName>
        <fullName evidence="5">Lipoprotein</fullName>
    </recommendedName>
</protein>
<dbReference type="EMBL" id="CP133659">
    <property type="protein sequence ID" value="WMW65237.1"/>
    <property type="molecule type" value="Genomic_DNA"/>
</dbReference>
<gene>
    <name evidence="3" type="ORF">KPS_003349</name>
</gene>